<evidence type="ECO:0000256" key="1">
    <source>
        <dbReference type="ARBA" id="ARBA00004604"/>
    </source>
</evidence>
<organism evidence="9 10">
    <name type="scientific">Tetradesmus obliquus</name>
    <name type="common">Green alga</name>
    <name type="synonym">Acutodesmus obliquus</name>
    <dbReference type="NCBI Taxonomy" id="3088"/>
    <lineage>
        <taxon>Eukaryota</taxon>
        <taxon>Viridiplantae</taxon>
        <taxon>Chlorophyta</taxon>
        <taxon>core chlorophytes</taxon>
        <taxon>Chlorophyceae</taxon>
        <taxon>CS clade</taxon>
        <taxon>Sphaeropleales</taxon>
        <taxon>Scenedesmaceae</taxon>
        <taxon>Tetradesmus</taxon>
    </lineage>
</organism>
<evidence type="ECO:0000256" key="3">
    <source>
        <dbReference type="ARBA" id="ARBA00022552"/>
    </source>
</evidence>
<dbReference type="Pfam" id="PF05148">
    <property type="entry name" value="Methyltransf_8"/>
    <property type="match status" value="1"/>
</dbReference>
<keyword evidence="3 8" id="KW-0698">rRNA processing</keyword>
<protein>
    <recommendedName>
        <fullName evidence="8">Ribosomal RNA-processing protein 8</fullName>
        <ecNumber evidence="8">2.1.1.-</ecNumber>
    </recommendedName>
</protein>
<evidence type="ECO:0000313" key="9">
    <source>
        <dbReference type="EMBL" id="WIA22070.1"/>
    </source>
</evidence>
<evidence type="ECO:0000313" key="10">
    <source>
        <dbReference type="Proteomes" id="UP001244341"/>
    </source>
</evidence>
<dbReference type="SUPFAM" id="SSF53335">
    <property type="entry name" value="S-adenosyl-L-methionine-dependent methyltransferases"/>
    <property type="match status" value="1"/>
</dbReference>
<dbReference type="InterPro" id="IPR042036">
    <property type="entry name" value="RRP8_N"/>
</dbReference>
<dbReference type="Gene3D" id="3.40.50.150">
    <property type="entry name" value="Vaccinia Virus protein VP39"/>
    <property type="match status" value="1"/>
</dbReference>
<comment type="similarity">
    <text evidence="2 8">Belongs to the methyltransferase superfamily. RRP8 family.</text>
</comment>
<dbReference type="EMBL" id="CP126221">
    <property type="protein sequence ID" value="WIA22070.1"/>
    <property type="molecule type" value="Genomic_DNA"/>
</dbReference>
<dbReference type="Proteomes" id="UP001244341">
    <property type="component" value="Chromosome 14b"/>
</dbReference>
<evidence type="ECO:0000256" key="7">
    <source>
        <dbReference type="ARBA" id="ARBA00023242"/>
    </source>
</evidence>
<dbReference type="EC" id="2.1.1.-" evidence="8"/>
<reference evidence="9 10" key="1">
    <citation type="submission" date="2023-05" db="EMBL/GenBank/DDBJ databases">
        <title>A 100% complete, gapless, phased diploid assembly of the Scenedesmus obliquus UTEX 3031 genome.</title>
        <authorList>
            <person name="Biondi T.C."/>
            <person name="Hanschen E.R."/>
            <person name="Kwon T."/>
            <person name="Eng W."/>
            <person name="Kruse C.P.S."/>
            <person name="Koehler S.I."/>
            <person name="Kunde Y."/>
            <person name="Gleasner C.D."/>
            <person name="You Mak K.T."/>
            <person name="Polle J."/>
            <person name="Hovde B.T."/>
            <person name="Starkenburg S.R."/>
        </authorList>
    </citation>
    <scope>NUCLEOTIDE SEQUENCE [LARGE SCALE GENOMIC DNA]</scope>
    <source>
        <strain evidence="9 10">DOE0152z</strain>
    </source>
</reference>
<accession>A0ABY8ULS6</accession>
<name>A0ABY8ULS6_TETOB</name>
<keyword evidence="10" id="KW-1185">Reference proteome</keyword>
<dbReference type="PANTHER" id="PTHR12787:SF0">
    <property type="entry name" value="RIBOSOMAL RNA-PROCESSING PROTEIN 8"/>
    <property type="match status" value="1"/>
</dbReference>
<dbReference type="PANTHER" id="PTHR12787">
    <property type="entry name" value="RIBOSOMAL RNA-PROCESSING PROTEIN 8"/>
    <property type="match status" value="1"/>
</dbReference>
<evidence type="ECO:0000256" key="6">
    <source>
        <dbReference type="ARBA" id="ARBA00022691"/>
    </source>
</evidence>
<comment type="function">
    <text evidence="8">Probable methyltransferase required to silence rDNA.</text>
</comment>
<comment type="subcellular location">
    <subcellularLocation>
        <location evidence="1 8">Nucleus</location>
        <location evidence="1 8">Nucleolus</location>
    </subcellularLocation>
</comment>
<dbReference type="InterPro" id="IPR029063">
    <property type="entry name" value="SAM-dependent_MTases_sf"/>
</dbReference>
<evidence type="ECO:0000256" key="2">
    <source>
        <dbReference type="ARBA" id="ARBA00006301"/>
    </source>
</evidence>
<evidence type="ECO:0000256" key="8">
    <source>
        <dbReference type="RuleBase" id="RU365074"/>
    </source>
</evidence>
<dbReference type="InterPro" id="IPR007823">
    <property type="entry name" value="RRP8"/>
</dbReference>
<gene>
    <name evidence="9" type="ORF">OEZ85_004414</name>
</gene>
<proteinExistence type="inferred from homology"/>
<dbReference type="Gene3D" id="1.10.10.2150">
    <property type="entry name" value="Ribosomal RNA-processing protein 8, N-terminal domain"/>
    <property type="match status" value="1"/>
</dbReference>
<keyword evidence="6 8" id="KW-0949">S-adenosyl-L-methionine</keyword>
<keyword evidence="4 8" id="KW-0489">Methyltransferase</keyword>
<keyword evidence="7 8" id="KW-0539">Nucleus</keyword>
<evidence type="ECO:0000256" key="5">
    <source>
        <dbReference type="ARBA" id="ARBA00022679"/>
    </source>
</evidence>
<keyword evidence="5 8" id="KW-0808">Transferase</keyword>
<sequence>MCQIILFTQYHEGFQQQVKSWPTQPLDAAIAWLSSKPEAMTVADFGCGDARLAATVKQTVHSLDLVATAPGVIACNMAATPLSSGSVDAAVFSLALMGLDYGAFLVEAARVLKQNGWLWIAEVRSRFGGSSGEDFKPFLRCLQQLGFKLVQQDASNRMFVVFVLKKQQAAAGAAAAAGLKWPLLKACVYKKR</sequence>
<evidence type="ECO:0000256" key="4">
    <source>
        <dbReference type="ARBA" id="ARBA00022603"/>
    </source>
</evidence>